<accession>A0ABP8KWE1</accession>
<keyword evidence="8" id="KW-1185">Reference proteome</keyword>
<evidence type="ECO:0000256" key="2">
    <source>
        <dbReference type="ARBA" id="ARBA00022490"/>
    </source>
</evidence>
<organism evidence="7 8">
    <name type="scientific">Georgenia halophila</name>
    <dbReference type="NCBI Taxonomy" id="620889"/>
    <lineage>
        <taxon>Bacteria</taxon>
        <taxon>Bacillati</taxon>
        <taxon>Actinomycetota</taxon>
        <taxon>Actinomycetes</taxon>
        <taxon>Micrococcales</taxon>
        <taxon>Bogoriellaceae</taxon>
        <taxon>Georgenia</taxon>
    </lineage>
</organism>
<dbReference type="CDD" id="cd04301">
    <property type="entry name" value="NAT_SF"/>
    <property type="match status" value="1"/>
</dbReference>
<evidence type="ECO:0000256" key="1">
    <source>
        <dbReference type="ARBA" id="ARBA00005395"/>
    </source>
</evidence>
<keyword evidence="3" id="KW-0808">Transferase</keyword>
<sequence>MTPADPSGADVRLRPLALDDVDRVMELEDALFGPGAWSRGAYVEELTSAYGRTYVAAVVDDDGRERVVGYGGLAAGDEAQVLTVGVEAAYRRRGIGALLVDALLSAARTGGARTALLEVRASDDVAQRLYARAGFVPIGVRRGYYQAEGEDAVVMRARLTRTPGPVGSEHTGGGAPPAGSGS</sequence>
<dbReference type="Pfam" id="PF00583">
    <property type="entry name" value="Acetyltransf_1"/>
    <property type="match status" value="1"/>
</dbReference>
<dbReference type="EMBL" id="BAABGN010000002">
    <property type="protein sequence ID" value="GAA4417699.1"/>
    <property type="molecule type" value="Genomic_DNA"/>
</dbReference>
<feature type="region of interest" description="Disordered" evidence="5">
    <location>
        <begin position="162"/>
        <end position="182"/>
    </location>
</feature>
<comment type="caution">
    <text evidence="7">The sequence shown here is derived from an EMBL/GenBank/DDBJ whole genome shotgun (WGS) entry which is preliminary data.</text>
</comment>
<dbReference type="PANTHER" id="PTHR43420">
    <property type="entry name" value="ACETYLTRANSFERASE"/>
    <property type="match status" value="1"/>
</dbReference>
<dbReference type="RefSeq" id="WP_345215043.1">
    <property type="nucleotide sequence ID" value="NZ_BAABGN010000002.1"/>
</dbReference>
<feature type="domain" description="N-acetyltransferase" evidence="6">
    <location>
        <begin position="11"/>
        <end position="160"/>
    </location>
</feature>
<dbReference type="PANTHER" id="PTHR43420:SF44">
    <property type="entry name" value="ACETYLTRANSFERASE YPEA"/>
    <property type="match status" value="1"/>
</dbReference>
<keyword evidence="7" id="KW-0687">Ribonucleoprotein</keyword>
<dbReference type="GO" id="GO:0005840">
    <property type="term" value="C:ribosome"/>
    <property type="evidence" value="ECO:0007669"/>
    <property type="project" value="UniProtKB-KW"/>
</dbReference>
<dbReference type="InterPro" id="IPR016181">
    <property type="entry name" value="Acyl_CoA_acyltransferase"/>
</dbReference>
<protein>
    <submittedName>
        <fullName evidence="7">Ribosomal protein S18-alanine N-acetyltransferase</fullName>
    </submittedName>
</protein>
<feature type="compositionally biased region" description="Gly residues" evidence="5">
    <location>
        <begin position="170"/>
        <end position="182"/>
    </location>
</feature>
<dbReference type="Proteomes" id="UP001500622">
    <property type="component" value="Unassembled WGS sequence"/>
</dbReference>
<reference evidence="8" key="1">
    <citation type="journal article" date="2019" name="Int. J. Syst. Evol. Microbiol.">
        <title>The Global Catalogue of Microorganisms (GCM) 10K type strain sequencing project: providing services to taxonomists for standard genome sequencing and annotation.</title>
        <authorList>
            <consortium name="The Broad Institute Genomics Platform"/>
            <consortium name="The Broad Institute Genome Sequencing Center for Infectious Disease"/>
            <person name="Wu L."/>
            <person name="Ma J."/>
        </authorList>
    </citation>
    <scope>NUCLEOTIDE SEQUENCE [LARGE SCALE GENOMIC DNA]</scope>
    <source>
        <strain evidence="8">JCM 17810</strain>
    </source>
</reference>
<dbReference type="InterPro" id="IPR006464">
    <property type="entry name" value="AcTrfase_RimI/Ard1"/>
</dbReference>
<dbReference type="SUPFAM" id="SSF55729">
    <property type="entry name" value="Acyl-CoA N-acyltransferases (Nat)"/>
    <property type="match status" value="1"/>
</dbReference>
<dbReference type="NCBIfam" id="TIGR01575">
    <property type="entry name" value="rimI"/>
    <property type="match status" value="1"/>
</dbReference>
<dbReference type="InterPro" id="IPR050680">
    <property type="entry name" value="YpeA/RimI_acetyltransf"/>
</dbReference>
<gene>
    <name evidence="7" type="primary">rimI</name>
    <name evidence="7" type="ORF">GCM10023169_06430</name>
</gene>
<proteinExistence type="inferred from homology"/>
<dbReference type="PROSITE" id="PS51186">
    <property type="entry name" value="GNAT"/>
    <property type="match status" value="1"/>
</dbReference>
<keyword evidence="4" id="KW-0012">Acyltransferase</keyword>
<keyword evidence="7" id="KW-0689">Ribosomal protein</keyword>
<evidence type="ECO:0000256" key="5">
    <source>
        <dbReference type="SAM" id="MobiDB-lite"/>
    </source>
</evidence>
<comment type="similarity">
    <text evidence="1">Belongs to the acetyltransferase family. RimI subfamily.</text>
</comment>
<dbReference type="Gene3D" id="3.40.630.30">
    <property type="match status" value="1"/>
</dbReference>
<evidence type="ECO:0000313" key="8">
    <source>
        <dbReference type="Proteomes" id="UP001500622"/>
    </source>
</evidence>
<name>A0ABP8KWE1_9MICO</name>
<evidence type="ECO:0000259" key="6">
    <source>
        <dbReference type="PROSITE" id="PS51186"/>
    </source>
</evidence>
<evidence type="ECO:0000256" key="3">
    <source>
        <dbReference type="ARBA" id="ARBA00022679"/>
    </source>
</evidence>
<dbReference type="InterPro" id="IPR000182">
    <property type="entry name" value="GNAT_dom"/>
</dbReference>
<evidence type="ECO:0000256" key="4">
    <source>
        <dbReference type="ARBA" id="ARBA00023315"/>
    </source>
</evidence>
<evidence type="ECO:0000313" key="7">
    <source>
        <dbReference type="EMBL" id="GAA4417699.1"/>
    </source>
</evidence>
<keyword evidence="2" id="KW-0963">Cytoplasm</keyword>